<dbReference type="Gene3D" id="3.30.200.20">
    <property type="entry name" value="Phosphorylase Kinase, domain 1"/>
    <property type="match status" value="1"/>
</dbReference>
<dbReference type="InterPro" id="IPR011009">
    <property type="entry name" value="Kinase-like_dom_sf"/>
</dbReference>
<dbReference type="PANTHER" id="PTHR47987">
    <property type="entry name" value="OS08G0249100 PROTEIN"/>
    <property type="match status" value="1"/>
</dbReference>
<keyword evidence="2" id="KW-0808">Transferase</keyword>
<evidence type="ECO:0000313" key="3">
    <source>
        <dbReference type="Proteomes" id="UP001055439"/>
    </source>
</evidence>
<dbReference type="PANTHER" id="PTHR47987:SF37">
    <property type="entry name" value="PROTEIN KINASE DOMAIN-CONTAINING PROTEIN"/>
    <property type="match status" value="1"/>
</dbReference>
<keyword evidence="3" id="KW-1185">Reference proteome</keyword>
<dbReference type="GO" id="GO:0004672">
    <property type="term" value="F:protein kinase activity"/>
    <property type="evidence" value="ECO:0007669"/>
    <property type="project" value="InterPro"/>
</dbReference>
<dbReference type="InterPro" id="IPR000719">
    <property type="entry name" value="Prot_kinase_dom"/>
</dbReference>
<keyword evidence="2" id="KW-0675">Receptor</keyword>
<dbReference type="PROSITE" id="PS00108">
    <property type="entry name" value="PROTEIN_KINASE_ST"/>
    <property type="match status" value="1"/>
</dbReference>
<feature type="non-terminal residue" evidence="2">
    <location>
        <position position="1"/>
    </location>
</feature>
<dbReference type="EMBL" id="CP097510">
    <property type="protein sequence ID" value="URE39507.1"/>
    <property type="molecule type" value="Genomic_DNA"/>
</dbReference>
<dbReference type="OrthoDB" id="4062651at2759"/>
<dbReference type="Gene3D" id="1.10.510.10">
    <property type="entry name" value="Transferase(Phosphotransferase) domain 1"/>
    <property type="match status" value="1"/>
</dbReference>
<dbReference type="InterPro" id="IPR008271">
    <property type="entry name" value="Ser/Thr_kinase_AS"/>
</dbReference>
<dbReference type="PROSITE" id="PS50011">
    <property type="entry name" value="PROTEIN_KINASE_DOM"/>
    <property type="match status" value="1"/>
</dbReference>
<dbReference type="SMART" id="SM00220">
    <property type="entry name" value="S_TKc"/>
    <property type="match status" value="1"/>
</dbReference>
<dbReference type="Pfam" id="PF00069">
    <property type="entry name" value="Pkinase"/>
    <property type="match status" value="1"/>
</dbReference>
<reference evidence="2" key="1">
    <citation type="submission" date="2022-05" db="EMBL/GenBank/DDBJ databases">
        <title>The Musa troglodytarum L. genome provides insights into the mechanism of non-climacteric behaviour and enrichment of carotenoids.</title>
        <authorList>
            <person name="Wang J."/>
        </authorList>
    </citation>
    <scope>NUCLEOTIDE SEQUENCE</scope>
    <source>
        <tissue evidence="2">Leaf</tissue>
    </source>
</reference>
<accession>A0A9E7I0W8</accession>
<name>A0A9E7I0W8_9LILI</name>
<feature type="domain" description="Protein kinase" evidence="1">
    <location>
        <begin position="259"/>
        <end position="549"/>
    </location>
</feature>
<evidence type="ECO:0000313" key="2">
    <source>
        <dbReference type="EMBL" id="URE39507.1"/>
    </source>
</evidence>
<proteinExistence type="predicted"/>
<dbReference type="InterPro" id="IPR046958">
    <property type="entry name" value="RBK1/2/STUNTED"/>
</dbReference>
<organism evidence="2 3">
    <name type="scientific">Musa troglodytarum</name>
    <name type="common">fe'i banana</name>
    <dbReference type="NCBI Taxonomy" id="320322"/>
    <lineage>
        <taxon>Eukaryota</taxon>
        <taxon>Viridiplantae</taxon>
        <taxon>Streptophyta</taxon>
        <taxon>Embryophyta</taxon>
        <taxon>Tracheophyta</taxon>
        <taxon>Spermatophyta</taxon>
        <taxon>Magnoliopsida</taxon>
        <taxon>Liliopsida</taxon>
        <taxon>Zingiberales</taxon>
        <taxon>Musaceae</taxon>
        <taxon>Musa</taxon>
    </lineage>
</organism>
<dbReference type="FunFam" id="1.10.510.10:FF:000095">
    <property type="entry name" value="protein STRUBBELIG-RECEPTOR FAMILY 8"/>
    <property type="match status" value="1"/>
</dbReference>
<dbReference type="AlphaFoldDB" id="A0A9E7I0W8"/>
<keyword evidence="2" id="KW-0418">Kinase</keyword>
<gene>
    <name evidence="2" type="ORF">MUK42_29730</name>
</gene>
<protein>
    <submittedName>
        <fullName evidence="2">Proline-rich receptor-like protein kinase</fullName>
    </submittedName>
</protein>
<evidence type="ECO:0000259" key="1">
    <source>
        <dbReference type="PROSITE" id="PS50011"/>
    </source>
</evidence>
<dbReference type="SUPFAM" id="SSF56112">
    <property type="entry name" value="Protein kinase-like (PK-like)"/>
    <property type="match status" value="1"/>
</dbReference>
<sequence length="595" mass="65092">DEPCMSLDYSVQKSLSCWNGMGSTIKDYNLNGWSTEGDRVERCMYTTMSQQGDVADGKQQQLSSSRTIGAGGGDRFFQMGCAHSTFGDDDGGGSCMGARDGRPPPPARELVNAGSLGEKVAWRSTSLIFSAAGVVRRGRSRRQRKRGEVENKSWLLAEARAEAEAAADPGSVHSSFRFSFGSQTEAEETMENAATPTATAVLLLVSLEDEGDRLGNGDAHSNKRRQRQGLEVLERSISSAAADLVRFSYSEIRSATRGFSKGRELGMGGLSRVYKGRIGARRRAVAIKRVEGRDRDSAKAFCRELMIATSLRSPFVVPLLGFCIDQEGIFLVYKYVSGGSLDHHLHRQEKKKGRGKVLSWEVRYKVAMGIAHAVEYLHFGADRCVIHRDIKPSNILLTSNKAPMLCDFGLATWTHGPSVPFLCKSVKGTFGYLAPEYFQHGKLSDKTDVYAFGVVLLELITGQKAIDRNRPQGEENLVLWANPLLRQGTMAAEELIDPRLKPGCYRSSEMSRMIHAATACLNSEETGRPNILEVIGMLRGEDACSSDWSMLRANGCLAGYGAQPHDASAAKSDMSGHLALAMLGVSDEEEDLYDR</sequence>
<dbReference type="GO" id="GO:0005524">
    <property type="term" value="F:ATP binding"/>
    <property type="evidence" value="ECO:0007669"/>
    <property type="project" value="InterPro"/>
</dbReference>
<dbReference type="Proteomes" id="UP001055439">
    <property type="component" value="Chromosome 8"/>
</dbReference>